<name>U6KQ78_EIMTE</name>
<dbReference type="VEuPathDB" id="ToxoDB:ETH2_1003500"/>
<reference evidence="2" key="2">
    <citation type="submission" date="2013-10" db="EMBL/GenBank/DDBJ databases">
        <authorList>
            <person name="Aslett M."/>
        </authorList>
    </citation>
    <scope>NUCLEOTIDE SEQUENCE [LARGE SCALE GENOMIC DNA]</scope>
    <source>
        <strain evidence="2">Houghton</strain>
    </source>
</reference>
<evidence type="ECO:0000256" key="1">
    <source>
        <dbReference type="SAM" id="MobiDB-lite"/>
    </source>
</evidence>
<reference evidence="2" key="1">
    <citation type="submission" date="2013-10" db="EMBL/GenBank/DDBJ databases">
        <title>Genomic analysis of the causative agents of coccidiosis in chickens.</title>
        <authorList>
            <person name="Reid A.J."/>
            <person name="Blake D."/>
            <person name="Billington K."/>
            <person name="Browne H."/>
            <person name="Dunn M."/>
            <person name="Hung S."/>
            <person name="Kawahara F."/>
            <person name="Miranda-Saavedra D."/>
            <person name="Mourier T."/>
            <person name="Nagra H."/>
            <person name="Otto T.D."/>
            <person name="Rawlings N."/>
            <person name="Sanchez A."/>
            <person name="Sanders M."/>
            <person name="Subramaniam C."/>
            <person name="Tay Y."/>
            <person name="Dear P."/>
            <person name="Doerig C."/>
            <person name="Gruber A."/>
            <person name="Parkinson J."/>
            <person name="Shirley M."/>
            <person name="Wan K.L."/>
            <person name="Berriman M."/>
            <person name="Tomley F."/>
            <person name="Pain A."/>
        </authorList>
    </citation>
    <scope>NUCLEOTIDE SEQUENCE [LARGE SCALE GENOMIC DNA]</scope>
    <source>
        <strain evidence="2">Houghton</strain>
    </source>
</reference>
<organism evidence="2 3">
    <name type="scientific">Eimeria tenella</name>
    <name type="common">Coccidian parasite</name>
    <dbReference type="NCBI Taxonomy" id="5802"/>
    <lineage>
        <taxon>Eukaryota</taxon>
        <taxon>Sar</taxon>
        <taxon>Alveolata</taxon>
        <taxon>Apicomplexa</taxon>
        <taxon>Conoidasida</taxon>
        <taxon>Coccidia</taxon>
        <taxon>Eucoccidiorida</taxon>
        <taxon>Eimeriorina</taxon>
        <taxon>Eimeriidae</taxon>
        <taxon>Eimeria</taxon>
    </lineage>
</organism>
<feature type="compositionally biased region" description="Polar residues" evidence="1">
    <location>
        <begin position="305"/>
        <end position="323"/>
    </location>
</feature>
<accession>U6KQ78</accession>
<sequence length="457" mass="50705">MAEDPPTTLDDGVRAFVDLSTAEQIETYRHLQACSGPDIWLQASACERLAAKTIRSVYQTMLSSGSDETFQRARRLIGRAPTTLTVIEAERRRSSRSSDIQITGITNSLQHAVTTAQQNSTQPQDACGTSSCSRISTLPRQGHITSYSAARKPRAYETIAEDALPLHRRPVLFPAFLRALVLLLQNRLRGQRKRHKRREVLRTTTPHARFRECPNPDDPNCLSFAWIELCRKLRIFSDALEKQIQQRKSESREKTGTSDELQEQPLTGSGARVEEASCSLSSMSSERQHLRQAAQSRGLLRRKVSSSQQPFSSPARGNNSKQSMIPEFSTDATLAPLDKGQASNEKITKESNMPENRTAKPADDLTRTRDEDTIAALAGRHGELFSQMAVAEGCCILDDPLHGALFSNTRKGVDSSKCKSSVVVFVHHCICPSHSIPLLDGQHWSKPASCEFALRLS</sequence>
<feature type="region of interest" description="Disordered" evidence="1">
    <location>
        <begin position="246"/>
        <end position="323"/>
    </location>
</feature>
<gene>
    <name evidence="2" type="ORF">ETH_00029705</name>
</gene>
<feature type="region of interest" description="Disordered" evidence="1">
    <location>
        <begin position="346"/>
        <end position="369"/>
    </location>
</feature>
<feature type="compositionally biased region" description="Basic and acidic residues" evidence="1">
    <location>
        <begin position="247"/>
        <end position="257"/>
    </location>
</feature>
<dbReference type="Proteomes" id="UP000030747">
    <property type="component" value="Unassembled WGS sequence"/>
</dbReference>
<keyword evidence="3" id="KW-1185">Reference proteome</keyword>
<dbReference type="GeneID" id="25255020"/>
<evidence type="ECO:0000313" key="2">
    <source>
        <dbReference type="EMBL" id="CDJ39068.1"/>
    </source>
</evidence>
<dbReference type="RefSeq" id="XP_013229823.1">
    <property type="nucleotide sequence ID" value="XM_013374369.1"/>
</dbReference>
<dbReference type="VEuPathDB" id="ToxoDB:ETH_00029705"/>
<dbReference type="EMBL" id="HG674134">
    <property type="protein sequence ID" value="CDJ39068.1"/>
    <property type="molecule type" value="Genomic_DNA"/>
</dbReference>
<proteinExistence type="predicted"/>
<protein>
    <submittedName>
        <fullName evidence="2">Uncharacterized protein</fullName>
    </submittedName>
</protein>
<feature type="compositionally biased region" description="Basic and acidic residues" evidence="1">
    <location>
        <begin position="357"/>
        <end position="369"/>
    </location>
</feature>
<feature type="compositionally biased region" description="Polar residues" evidence="1">
    <location>
        <begin position="346"/>
        <end position="355"/>
    </location>
</feature>
<evidence type="ECO:0000313" key="3">
    <source>
        <dbReference type="Proteomes" id="UP000030747"/>
    </source>
</evidence>
<dbReference type="AlphaFoldDB" id="U6KQ78"/>
<dbReference type="OrthoDB" id="294378at2759"/>